<dbReference type="Gene3D" id="1.20.1560.10">
    <property type="entry name" value="ABC transporter type 1, transmembrane domain"/>
    <property type="match status" value="1"/>
</dbReference>
<keyword evidence="12" id="KW-1185">Reference proteome</keyword>
<keyword evidence="6 8" id="KW-1133">Transmembrane helix</keyword>
<name>A0A498SJ28_ACAVI</name>
<dbReference type="InterPro" id="IPR011527">
    <property type="entry name" value="ABC1_TM_dom"/>
</dbReference>
<dbReference type="CDD" id="cd03249">
    <property type="entry name" value="ABC_MTABC3_MDL1_MDL2"/>
    <property type="match status" value="1"/>
</dbReference>
<dbReference type="GO" id="GO:0090374">
    <property type="term" value="P:oligopeptide export from mitochondrion"/>
    <property type="evidence" value="ECO:0007669"/>
    <property type="project" value="TreeGrafter"/>
</dbReference>
<evidence type="ECO:0000259" key="9">
    <source>
        <dbReference type="PROSITE" id="PS50893"/>
    </source>
</evidence>
<evidence type="ECO:0000256" key="3">
    <source>
        <dbReference type="ARBA" id="ARBA00022692"/>
    </source>
</evidence>
<feature type="domain" description="ABC transporter" evidence="9">
    <location>
        <begin position="390"/>
        <end position="711"/>
    </location>
</feature>
<comment type="subcellular location">
    <subcellularLocation>
        <location evidence="1">Membrane</location>
        <topology evidence="1">Multi-pass membrane protein</topology>
    </subcellularLocation>
</comment>
<feature type="transmembrane region" description="Helical" evidence="8">
    <location>
        <begin position="189"/>
        <end position="210"/>
    </location>
</feature>
<evidence type="ECO:0000256" key="4">
    <source>
        <dbReference type="ARBA" id="ARBA00022741"/>
    </source>
</evidence>
<organism evidence="11 12">
    <name type="scientific">Acanthocheilonema viteae</name>
    <name type="common">Filarial nematode worm</name>
    <name type="synonym">Dipetalonema viteae</name>
    <dbReference type="NCBI Taxonomy" id="6277"/>
    <lineage>
        <taxon>Eukaryota</taxon>
        <taxon>Metazoa</taxon>
        <taxon>Ecdysozoa</taxon>
        <taxon>Nematoda</taxon>
        <taxon>Chromadorea</taxon>
        <taxon>Rhabditida</taxon>
        <taxon>Spirurina</taxon>
        <taxon>Spiruromorpha</taxon>
        <taxon>Filarioidea</taxon>
        <taxon>Onchocercidae</taxon>
        <taxon>Acanthocheilonema</taxon>
    </lineage>
</organism>
<dbReference type="InterPro" id="IPR036640">
    <property type="entry name" value="ABC1_TM_sf"/>
</dbReference>
<dbReference type="STRING" id="6277.A0A498SJ28"/>
<evidence type="ECO:0000313" key="11">
    <source>
        <dbReference type="EMBL" id="VBB32283.1"/>
    </source>
</evidence>
<feature type="domain" description="ABC transmembrane type-1" evidence="10">
    <location>
        <begin position="60"/>
        <end position="356"/>
    </location>
</feature>
<dbReference type="InterPro" id="IPR027417">
    <property type="entry name" value="P-loop_NTPase"/>
</dbReference>
<keyword evidence="3 8" id="KW-0812">Transmembrane</keyword>
<dbReference type="OrthoDB" id="6500128at2759"/>
<evidence type="ECO:0000256" key="6">
    <source>
        <dbReference type="ARBA" id="ARBA00022989"/>
    </source>
</evidence>
<dbReference type="GO" id="GO:0016887">
    <property type="term" value="F:ATP hydrolysis activity"/>
    <property type="evidence" value="ECO:0007669"/>
    <property type="project" value="InterPro"/>
</dbReference>
<evidence type="ECO:0000256" key="7">
    <source>
        <dbReference type="ARBA" id="ARBA00023136"/>
    </source>
</evidence>
<dbReference type="InterPro" id="IPR039421">
    <property type="entry name" value="Type_1_exporter"/>
</dbReference>
<gene>
    <name evidence="11" type="ORF">NAV_LOCUS7074</name>
</gene>
<feature type="transmembrane region" description="Helical" evidence="8">
    <location>
        <begin position="56"/>
        <end position="83"/>
    </location>
</feature>
<dbReference type="GO" id="GO:0005743">
    <property type="term" value="C:mitochondrial inner membrane"/>
    <property type="evidence" value="ECO:0007669"/>
    <property type="project" value="TreeGrafter"/>
</dbReference>
<feature type="transmembrane region" description="Helical" evidence="8">
    <location>
        <begin position="216"/>
        <end position="235"/>
    </location>
</feature>
<keyword evidence="4" id="KW-0547">Nucleotide-binding</keyword>
<dbReference type="Gene3D" id="3.40.50.300">
    <property type="entry name" value="P-loop containing nucleotide triphosphate hydrolases"/>
    <property type="match status" value="2"/>
</dbReference>
<dbReference type="CDD" id="cd18578">
    <property type="entry name" value="ABC_6TM_Pgp_ABCB1_D2_like"/>
    <property type="match status" value="1"/>
</dbReference>
<protein>
    <recommendedName>
        <fullName evidence="13">ABC transmembrane type-1 domain-containing protein</fullName>
    </recommendedName>
</protein>
<evidence type="ECO:0000256" key="1">
    <source>
        <dbReference type="ARBA" id="ARBA00004141"/>
    </source>
</evidence>
<dbReference type="GO" id="GO:0005524">
    <property type="term" value="F:ATP binding"/>
    <property type="evidence" value="ECO:0007669"/>
    <property type="project" value="UniProtKB-KW"/>
</dbReference>
<dbReference type="PANTHER" id="PTHR43394:SF1">
    <property type="entry name" value="ATP-BINDING CASSETTE SUB-FAMILY B MEMBER 10, MITOCHONDRIAL"/>
    <property type="match status" value="1"/>
</dbReference>
<dbReference type="Proteomes" id="UP000276991">
    <property type="component" value="Unassembled WGS sequence"/>
</dbReference>
<dbReference type="PROSITE" id="PS50893">
    <property type="entry name" value="ABC_TRANSPORTER_2"/>
    <property type="match status" value="1"/>
</dbReference>
<dbReference type="PANTHER" id="PTHR43394">
    <property type="entry name" value="ATP-DEPENDENT PERMEASE MDL1, MITOCHONDRIAL"/>
    <property type="match status" value="1"/>
</dbReference>
<dbReference type="SMART" id="SM00382">
    <property type="entry name" value="AAA"/>
    <property type="match status" value="1"/>
</dbReference>
<evidence type="ECO:0008006" key="13">
    <source>
        <dbReference type="Google" id="ProtNLM"/>
    </source>
</evidence>
<evidence type="ECO:0000313" key="12">
    <source>
        <dbReference type="Proteomes" id="UP000276991"/>
    </source>
</evidence>
<evidence type="ECO:0000259" key="10">
    <source>
        <dbReference type="PROSITE" id="PS50929"/>
    </source>
</evidence>
<feature type="transmembrane region" description="Helical" evidence="8">
    <location>
        <begin position="112"/>
        <end position="135"/>
    </location>
</feature>
<keyword evidence="2" id="KW-0813">Transport</keyword>
<dbReference type="FunFam" id="3.40.50.300:FF:000604">
    <property type="entry name" value="ABC transporter B family member 28"/>
    <property type="match status" value="1"/>
</dbReference>
<dbReference type="AlphaFoldDB" id="A0A498SJ28"/>
<keyword evidence="7 8" id="KW-0472">Membrane</keyword>
<dbReference type="Pfam" id="PF00005">
    <property type="entry name" value="ABC_tran"/>
    <property type="match status" value="2"/>
</dbReference>
<feature type="transmembrane region" description="Helical" evidence="8">
    <location>
        <begin position="288"/>
        <end position="307"/>
    </location>
</feature>
<evidence type="ECO:0000256" key="8">
    <source>
        <dbReference type="SAM" id="Phobius"/>
    </source>
</evidence>
<dbReference type="GO" id="GO:0015421">
    <property type="term" value="F:ABC-type oligopeptide transporter activity"/>
    <property type="evidence" value="ECO:0007669"/>
    <property type="project" value="TreeGrafter"/>
</dbReference>
<dbReference type="PROSITE" id="PS50929">
    <property type="entry name" value="ABC_TM1F"/>
    <property type="match status" value="1"/>
</dbReference>
<dbReference type="EMBL" id="UPTC01001633">
    <property type="protein sequence ID" value="VBB32283.1"/>
    <property type="molecule type" value="Genomic_DNA"/>
</dbReference>
<evidence type="ECO:0000256" key="2">
    <source>
        <dbReference type="ARBA" id="ARBA00022448"/>
    </source>
</evidence>
<dbReference type="InterPro" id="IPR003593">
    <property type="entry name" value="AAA+_ATPase"/>
</dbReference>
<dbReference type="SUPFAM" id="SSF52540">
    <property type="entry name" value="P-loop containing nucleoside triphosphate hydrolases"/>
    <property type="match status" value="2"/>
</dbReference>
<proteinExistence type="predicted"/>
<dbReference type="Pfam" id="PF00664">
    <property type="entry name" value="ABC_membrane"/>
    <property type="match status" value="1"/>
</dbReference>
<reference evidence="11 12" key="1">
    <citation type="submission" date="2018-08" db="EMBL/GenBank/DDBJ databases">
        <authorList>
            <person name="Laetsch R D."/>
            <person name="Stevens L."/>
            <person name="Kumar S."/>
            <person name="Blaxter L. M."/>
        </authorList>
    </citation>
    <scope>NUCLEOTIDE SEQUENCE [LARGE SCALE GENOMIC DNA]</scope>
</reference>
<dbReference type="SUPFAM" id="SSF90123">
    <property type="entry name" value="ABC transporter transmembrane region"/>
    <property type="match status" value="1"/>
</dbReference>
<accession>A0A498SJ28</accession>
<dbReference type="PROSITE" id="PS00211">
    <property type="entry name" value="ABC_TRANSPORTER_1"/>
    <property type="match status" value="1"/>
</dbReference>
<dbReference type="InterPro" id="IPR003439">
    <property type="entry name" value="ABC_transporter-like_ATP-bd"/>
</dbReference>
<keyword evidence="5" id="KW-0067">ATP-binding</keyword>
<evidence type="ECO:0000256" key="5">
    <source>
        <dbReference type="ARBA" id="ARBA00022840"/>
    </source>
</evidence>
<sequence>MINLIRSKSPDRLSRSISTISSIDQCIENSRQEVNEVKAKKESNLLNILRFARDEWLLLFFGLLFAILKGFIFPIFSIIYGAMFQVNLRVQKLQALTKATAEQRLHEALTNAINFIILGISCGFVTFLASYLFALPGELLTKRLRITLFTNIISQDGEYFDLLEHVSGNLITRLATDISNIRAAIDHRLADVFQTIISIIVSIGVAFYYGPKIAPIGILTTTTLVLFQIIITQYLKKRSEMDEMLTYGSFQLATEALKYHKTVQYLTCERYFCDEFNQQMRKLHSTKLYRGIIQAFAFALHSCFNFFNFAAAYRYGLWLIEIGNANPFQVFQVIETLNVASMSVSAIGAYFPEYIRACLSASLIFKMLAEKPKISSLSEGGKKEVLQGNVKLKDIRFAYPVNRKCLVLKGLTMEALKGKTIALVGSSGCGKSTVIQLIERFYDPFNGTIMVVDRSIRSWPDGLGLDSLFRSWTRMFVPDTVDFDIMRNCMTPGSDSVMLGKEEAQRTKGIVKLLVSYIGSHNDKEQLKDKGVYKMYDDSDVRHLNLYNVRNQIALVSQEPILFNYSVRENIAYGLINVCQRQIEEAAKQANAHNFIMEMKNGYDTIVGESGGQLSGGQKQCIAIARAIIRNPAVLLLDEATSALDAESEKVVQEALERACKGRTCIIIAHRLSSIQNSDQILVMNDGAIVEFGTHQELLHRKGLYANLIEMENLR</sequence>
<dbReference type="InterPro" id="IPR017871">
    <property type="entry name" value="ABC_transporter-like_CS"/>
</dbReference>